<feature type="compositionally biased region" description="Polar residues" evidence="1">
    <location>
        <begin position="1"/>
        <end position="11"/>
    </location>
</feature>
<name>A0A816IQX9_BRANA</name>
<evidence type="ECO:0000256" key="1">
    <source>
        <dbReference type="SAM" id="MobiDB-lite"/>
    </source>
</evidence>
<organism evidence="2">
    <name type="scientific">Brassica napus</name>
    <name type="common">Rape</name>
    <dbReference type="NCBI Taxonomy" id="3708"/>
    <lineage>
        <taxon>Eukaryota</taxon>
        <taxon>Viridiplantae</taxon>
        <taxon>Streptophyta</taxon>
        <taxon>Embryophyta</taxon>
        <taxon>Tracheophyta</taxon>
        <taxon>Spermatophyta</taxon>
        <taxon>Magnoliopsida</taxon>
        <taxon>eudicotyledons</taxon>
        <taxon>Gunneridae</taxon>
        <taxon>Pentapetalae</taxon>
        <taxon>rosids</taxon>
        <taxon>malvids</taxon>
        <taxon>Brassicales</taxon>
        <taxon>Brassicaceae</taxon>
        <taxon>Brassiceae</taxon>
        <taxon>Brassica</taxon>
    </lineage>
</organism>
<dbReference type="Proteomes" id="UP001295469">
    <property type="component" value="Chromosome C03"/>
</dbReference>
<sequence length="75" mass="8163">MTSRSESSGVERTTRRQAGPSSVVERTASRSELRCGEDATTSRSNFRCGKDDDKLSCLLCFLNISSCLLTINPSS</sequence>
<protein>
    <submittedName>
        <fullName evidence="2">(rape) hypothetical protein</fullName>
    </submittedName>
</protein>
<proteinExistence type="predicted"/>
<gene>
    <name evidence="2" type="ORF">DARMORV10_C03P73500.1</name>
</gene>
<evidence type="ECO:0000313" key="2">
    <source>
        <dbReference type="EMBL" id="CAF1709260.1"/>
    </source>
</evidence>
<feature type="region of interest" description="Disordered" evidence="1">
    <location>
        <begin position="1"/>
        <end position="30"/>
    </location>
</feature>
<dbReference type="EMBL" id="HG994367">
    <property type="protein sequence ID" value="CAF1709260.1"/>
    <property type="molecule type" value="Genomic_DNA"/>
</dbReference>
<reference evidence="2" key="1">
    <citation type="submission" date="2021-01" db="EMBL/GenBank/DDBJ databases">
        <authorList>
            <consortium name="Genoscope - CEA"/>
            <person name="William W."/>
        </authorList>
    </citation>
    <scope>NUCLEOTIDE SEQUENCE</scope>
</reference>
<dbReference type="AlphaFoldDB" id="A0A816IQX9"/>
<accession>A0A816IQX9</accession>